<dbReference type="AlphaFoldDB" id="A0AAE1PB27"/>
<protein>
    <submittedName>
        <fullName evidence="2">Uncharacterized protein</fullName>
    </submittedName>
</protein>
<keyword evidence="1" id="KW-0812">Transmembrane</keyword>
<proteinExistence type="predicted"/>
<accession>A0AAE1PB27</accession>
<comment type="caution">
    <text evidence="2">The sequence shown here is derived from an EMBL/GenBank/DDBJ whole genome shotgun (WGS) entry which is preliminary data.</text>
</comment>
<evidence type="ECO:0000256" key="1">
    <source>
        <dbReference type="SAM" id="Phobius"/>
    </source>
</evidence>
<keyword evidence="1" id="KW-0472">Membrane</keyword>
<organism evidence="2 3">
    <name type="scientific">Petrolisthes manimaculis</name>
    <dbReference type="NCBI Taxonomy" id="1843537"/>
    <lineage>
        <taxon>Eukaryota</taxon>
        <taxon>Metazoa</taxon>
        <taxon>Ecdysozoa</taxon>
        <taxon>Arthropoda</taxon>
        <taxon>Crustacea</taxon>
        <taxon>Multicrustacea</taxon>
        <taxon>Malacostraca</taxon>
        <taxon>Eumalacostraca</taxon>
        <taxon>Eucarida</taxon>
        <taxon>Decapoda</taxon>
        <taxon>Pleocyemata</taxon>
        <taxon>Anomura</taxon>
        <taxon>Galatheoidea</taxon>
        <taxon>Porcellanidae</taxon>
        <taxon>Petrolisthes</taxon>
    </lineage>
</organism>
<keyword evidence="3" id="KW-1185">Reference proteome</keyword>
<keyword evidence="1" id="KW-1133">Transmembrane helix</keyword>
<reference evidence="2" key="1">
    <citation type="submission" date="2023-11" db="EMBL/GenBank/DDBJ databases">
        <title>Genome assemblies of two species of porcelain crab, Petrolisthes cinctipes and Petrolisthes manimaculis (Anomura: Porcellanidae).</title>
        <authorList>
            <person name="Angst P."/>
        </authorList>
    </citation>
    <scope>NUCLEOTIDE SEQUENCE</scope>
    <source>
        <strain evidence="2">PB745_02</strain>
        <tissue evidence="2">Gill</tissue>
    </source>
</reference>
<feature type="transmembrane region" description="Helical" evidence="1">
    <location>
        <begin position="16"/>
        <end position="35"/>
    </location>
</feature>
<evidence type="ECO:0000313" key="2">
    <source>
        <dbReference type="EMBL" id="KAK4304107.1"/>
    </source>
</evidence>
<name>A0AAE1PB27_9EUCA</name>
<dbReference type="Proteomes" id="UP001292094">
    <property type="component" value="Unassembled WGS sequence"/>
</dbReference>
<dbReference type="EMBL" id="JAWZYT010002479">
    <property type="protein sequence ID" value="KAK4304107.1"/>
    <property type="molecule type" value="Genomic_DNA"/>
</dbReference>
<gene>
    <name evidence="2" type="ORF">Pmani_023932</name>
</gene>
<evidence type="ECO:0000313" key="3">
    <source>
        <dbReference type="Proteomes" id="UP001292094"/>
    </source>
</evidence>
<sequence length="87" mass="10229">MDLSLSGLAFSNLKHVLLPNFTYILVVHFLRYVLVKTNYWHVMMLFIYTRLSLLRMVVLFLPDPGPCQISTEDESHQDHHEIETLQV</sequence>